<gene>
    <name evidence="1" type="ORF">N7537_001340</name>
</gene>
<reference evidence="1" key="2">
    <citation type="submission" date="2023-01" db="EMBL/GenBank/DDBJ databases">
        <authorList>
            <person name="Petersen C."/>
        </authorList>
    </citation>
    <scope>NUCLEOTIDE SEQUENCE</scope>
    <source>
        <strain evidence="1">IBT 12815</strain>
    </source>
</reference>
<reference evidence="1" key="1">
    <citation type="journal article" date="2023" name="IMA Fungus">
        <title>Comparative genomic study of the Penicillium genus elucidates a diverse pangenome and 15 lateral gene transfer events.</title>
        <authorList>
            <person name="Petersen C."/>
            <person name="Sorensen T."/>
            <person name="Nielsen M.R."/>
            <person name="Sondergaard T.E."/>
            <person name="Sorensen J.L."/>
            <person name="Fitzpatrick D.A."/>
            <person name="Frisvad J.C."/>
            <person name="Nielsen K.L."/>
        </authorList>
    </citation>
    <scope>NUCLEOTIDE SEQUENCE</scope>
    <source>
        <strain evidence="1">IBT 12815</strain>
    </source>
</reference>
<dbReference type="GeneID" id="81582640"/>
<sequence length="144" mass="16266">MSRSLSPPFPIVEDDLDDVVLALANLPLDLSNPLILEYRVLETEPLPDPDTFDYPLLDDDVEIAGSLGVLERYLSINVYYGKNDDSENDNSVIYLSQFDYVDKILARFGLENCKLVAIPMDEKQPLIERLTLEGTALKAEIKEF</sequence>
<dbReference type="Proteomes" id="UP001213799">
    <property type="component" value="Unassembled WGS sequence"/>
</dbReference>
<name>A0AAD6EFA6_9EURO</name>
<evidence type="ECO:0000313" key="1">
    <source>
        <dbReference type="EMBL" id="KAJ5616226.1"/>
    </source>
</evidence>
<keyword evidence="2" id="KW-1185">Reference proteome</keyword>
<protein>
    <submittedName>
        <fullName evidence="1">Uncharacterized protein</fullName>
    </submittedName>
</protein>
<comment type="caution">
    <text evidence="1">The sequence shown here is derived from an EMBL/GenBank/DDBJ whole genome shotgun (WGS) entry which is preliminary data.</text>
</comment>
<dbReference type="EMBL" id="JAQJAE010000001">
    <property type="protein sequence ID" value="KAJ5616226.1"/>
    <property type="molecule type" value="Genomic_DNA"/>
</dbReference>
<organism evidence="1 2">
    <name type="scientific">Penicillium hordei</name>
    <dbReference type="NCBI Taxonomy" id="40994"/>
    <lineage>
        <taxon>Eukaryota</taxon>
        <taxon>Fungi</taxon>
        <taxon>Dikarya</taxon>
        <taxon>Ascomycota</taxon>
        <taxon>Pezizomycotina</taxon>
        <taxon>Eurotiomycetes</taxon>
        <taxon>Eurotiomycetidae</taxon>
        <taxon>Eurotiales</taxon>
        <taxon>Aspergillaceae</taxon>
        <taxon>Penicillium</taxon>
    </lineage>
</organism>
<dbReference type="AlphaFoldDB" id="A0AAD6EFA6"/>
<proteinExistence type="predicted"/>
<evidence type="ECO:0000313" key="2">
    <source>
        <dbReference type="Proteomes" id="UP001213799"/>
    </source>
</evidence>
<accession>A0AAD6EFA6</accession>
<dbReference type="RefSeq" id="XP_056757393.1">
    <property type="nucleotide sequence ID" value="XM_056892398.1"/>
</dbReference>